<dbReference type="Proteomes" id="UP000614350">
    <property type="component" value="Unassembled WGS sequence"/>
</dbReference>
<organism evidence="1 2">
    <name type="scientific">Vespula vulgaris</name>
    <name type="common">Yellow jacket</name>
    <name type="synonym">Wasp</name>
    <dbReference type="NCBI Taxonomy" id="7454"/>
    <lineage>
        <taxon>Eukaryota</taxon>
        <taxon>Metazoa</taxon>
        <taxon>Ecdysozoa</taxon>
        <taxon>Arthropoda</taxon>
        <taxon>Hexapoda</taxon>
        <taxon>Insecta</taxon>
        <taxon>Pterygota</taxon>
        <taxon>Neoptera</taxon>
        <taxon>Endopterygota</taxon>
        <taxon>Hymenoptera</taxon>
        <taxon>Apocrita</taxon>
        <taxon>Aculeata</taxon>
        <taxon>Vespoidea</taxon>
        <taxon>Vespidae</taxon>
        <taxon>Vespinae</taxon>
        <taxon>Vespula</taxon>
    </lineage>
</organism>
<accession>A0A834MNX8</accession>
<evidence type="ECO:0000313" key="1">
    <source>
        <dbReference type="EMBL" id="KAF7380012.1"/>
    </source>
</evidence>
<dbReference type="EMBL" id="JACSEA010000022">
    <property type="protein sequence ID" value="KAF7380012.1"/>
    <property type="molecule type" value="Genomic_DNA"/>
</dbReference>
<comment type="caution">
    <text evidence="1">The sequence shown here is derived from an EMBL/GenBank/DDBJ whole genome shotgun (WGS) entry which is preliminary data.</text>
</comment>
<gene>
    <name evidence="1" type="ORF">HZH66_014367</name>
</gene>
<reference evidence="1" key="1">
    <citation type="journal article" date="2020" name="G3 (Bethesda)">
        <title>High-Quality Assemblies for Three Invasive Social Wasps from the &lt;i&gt;Vespula&lt;/i&gt; Genus.</title>
        <authorList>
            <person name="Harrop T.W.R."/>
            <person name="Guhlin J."/>
            <person name="McLaughlin G.M."/>
            <person name="Permina E."/>
            <person name="Stockwell P."/>
            <person name="Gilligan J."/>
            <person name="Le Lec M.F."/>
            <person name="Gruber M.A.M."/>
            <person name="Quinn O."/>
            <person name="Lovegrove M."/>
            <person name="Duncan E.J."/>
            <person name="Remnant E.J."/>
            <person name="Van Eeckhoven J."/>
            <person name="Graham B."/>
            <person name="Knapp R.A."/>
            <person name="Langford K.W."/>
            <person name="Kronenberg Z."/>
            <person name="Press M.O."/>
            <person name="Eacker S.M."/>
            <person name="Wilson-Rankin E.E."/>
            <person name="Purcell J."/>
            <person name="Lester P.J."/>
            <person name="Dearden P.K."/>
        </authorList>
    </citation>
    <scope>NUCLEOTIDE SEQUENCE</scope>
    <source>
        <strain evidence="1">Marl-1</strain>
    </source>
</reference>
<evidence type="ECO:0000313" key="2">
    <source>
        <dbReference type="Proteomes" id="UP000614350"/>
    </source>
</evidence>
<protein>
    <submittedName>
        <fullName evidence="1">Uncharacterized protein</fullName>
    </submittedName>
</protein>
<proteinExistence type="predicted"/>
<keyword evidence="2" id="KW-1185">Reference proteome</keyword>
<dbReference type="AlphaFoldDB" id="A0A834MNX8"/>
<sequence>MLQIRLIAEETLLGGSLRIPHSLVYAASIADIASSPSAHKICRSSLATLVTFRTPNSELALTPVRVDYPSRPDKETEETWTEEKAYTGRYQRRSGRLPDTSESFSLRDAVPACIDIDHRRDGRLILFRYSPSSLLKPTITFKFAASSSNGRGFYEPNDLV</sequence>
<name>A0A834MNX8_VESVU</name>